<comment type="caution">
    <text evidence="2">The sequence shown here is derived from an EMBL/GenBank/DDBJ whole genome shotgun (WGS) entry which is preliminary data.</text>
</comment>
<feature type="transmembrane region" description="Helical" evidence="1">
    <location>
        <begin position="1360"/>
        <end position="1381"/>
    </location>
</feature>
<evidence type="ECO:0000256" key="1">
    <source>
        <dbReference type="SAM" id="Phobius"/>
    </source>
</evidence>
<dbReference type="Proteomes" id="UP000076863">
    <property type="component" value="Unassembled WGS sequence"/>
</dbReference>
<protein>
    <submittedName>
        <fullName evidence="2">YD repeat-containing protein</fullName>
    </submittedName>
</protein>
<proteinExistence type="predicted"/>
<sequence>MSNPSPIYSQGFNFGSFIQKGVDPRTGQYTCTIDIYETPSEVRNCSPFKLSLTFNPLITQNIGLGQGWSFTLPCYHHRQAKTVELSTGESYRVTETSSNIFAIDQKLKSSQLKKLGSGDYQVTYKSGQVEILSNANNSYNKSVLVELYSHIGRRLSFSWVRSGNQPRLEKILQGSEVLLKINYGASQVDITRSPNTSEACTFTLIQRNNQLTEFRLPLVGAPSWKFVYENFGQMGHLKRVTNPSGFIEEVQYKEQGHGLPTGAPFQSIPYVISHTAHPGVGQPPIRTRYDYSDRNFLAYGGSHSWKDGEDNLYLTPHDYQYSSTARIEGGTTTKHTYNKFHLLVSSEQQKGTKQVIQATTYHALPSSGFEAQPAQFQLPKTVETTYRDTTSAATRKETSHYVFDEWGNPMQDIQPNGVKTDRTYYAPDGENGSGGTVNCPPDPHGFQRYIKTETVTPAAGAHSAPTRVESYTYSQIPIATAGNTAYFVAVQKRQALEASRVLTVSDYTYVNRPATKDHGRLQQEVTRLLDQKLTTKNWTYTYPGSNRLVQALSTKSFDNSTVEQETSYSLLSGLTLTYKDEAGVSDHFSYDIIGRLVKTITSPGTPYQAVLQHEYNILQGSKGYRKTVTDAKGVKTRYTTDGLERLCQVDKQDADGTFRVTEEHSYNAQGQRDATVEIDWLRSKGGKAPVEQRSRKSMEYDDWGNIYKITERTGLTTLSITDPITQKKIQGIEGEGTVKTLLNIFGAPTETALHKRDNTLYSKVTYSYDGLGRLINQRDHLGRTKEYRRDSFDRINETIWPNDRVVKTEYAGHTTAALPASMELGGIRMGEQSFDGLSRLRSKAVGRRTTQQSYKGISPEPAEITSSKGEKFHLNYVPALDYALASLASTGHSDDYQYDPQSGALSQSKGSYTIHDLQYLASGQLSEETIKISGGQTFSARHTYSMGGKLQEYTDVHGNKHEIHYDVFGRPQNLVQGKVKVSLVYDKASRVSKATVEDEEKEAKLTTSLTYDDFGREVKRSVQKGDATLAYDLTQTYNELGLVNKRLQVNGQGTLRDESFEYDVHNRLINYECQGSQPPVDNKGNALRKQCFTFDEYDNIAQCSTEFQDETINTAVYSFSAQEPTQLTQITNTHQDFPCTVEIKYDENGCLTQDEQGRKLEYNSMSRLTSVRDAGNKILAQYRYDATGRLVCQQVPDQPDKLLFYRGESLIAVKEGERKVSYLSTGSEYWGERASESRGGKTTTETNLWAVDSQQSVLATLDTQHPDQTHHQQYTPYCFFSPGPSSSSIGFNGQWRDPITGWYHLGNGYRVYNPVLMRFHTPDPWSPFTSGEINPYVYCLGDPINRVDPSGHFSIFGIEFGWRVLIISALTLFATVGAAVLTGGASLAVQVGVGIAVGAAAEVGAGLIADAALGNTITGTSVGLDAAVGLLGGFISPLGGQAMKVGYKAAAKGVGRALGRTGSMAVSKALPVAPSLTKALRVAARQWVPTRIFKPVLAKVVGLQQEEQAQAKSANAGNGGASSKPLGRLGPAQVGSPQFFLDRASSKARDIVRPAMKDGGAALAGAMFLSRDSTPMSSYGAETGLGQSGVAILLNRDNRFSFVAPSMNEQSEEQS</sequence>
<keyword evidence="1" id="KW-0812">Transmembrane</keyword>
<dbReference type="PANTHER" id="PTHR32305">
    <property type="match status" value="1"/>
</dbReference>
<reference evidence="2 3" key="1">
    <citation type="journal article" date="2016" name="Genome Biol. Evol.">
        <title>Divergent and convergent evolution of fungal pathogenicity.</title>
        <authorList>
            <person name="Shang Y."/>
            <person name="Xiao G."/>
            <person name="Zheng P."/>
            <person name="Cen K."/>
            <person name="Zhan S."/>
            <person name="Wang C."/>
        </authorList>
    </citation>
    <scope>NUCLEOTIDE SEQUENCE [LARGE SCALE GENOMIC DNA]</scope>
    <source>
        <strain evidence="2 3">RCEF 3172</strain>
    </source>
</reference>
<dbReference type="InterPro" id="IPR050708">
    <property type="entry name" value="T6SS_VgrG/RHS"/>
</dbReference>
<dbReference type="OrthoDB" id="442731at2759"/>
<dbReference type="PANTHER" id="PTHR32305:SF15">
    <property type="entry name" value="PROTEIN RHSA-RELATED"/>
    <property type="match status" value="1"/>
</dbReference>
<dbReference type="InterPro" id="IPR022385">
    <property type="entry name" value="Rhs_assc_core"/>
</dbReference>
<organism evidence="2 3">
    <name type="scientific">Beauveria brongniartii RCEF 3172</name>
    <dbReference type="NCBI Taxonomy" id="1081107"/>
    <lineage>
        <taxon>Eukaryota</taxon>
        <taxon>Fungi</taxon>
        <taxon>Dikarya</taxon>
        <taxon>Ascomycota</taxon>
        <taxon>Pezizomycotina</taxon>
        <taxon>Sordariomycetes</taxon>
        <taxon>Hypocreomycetidae</taxon>
        <taxon>Hypocreales</taxon>
        <taxon>Cordycipitaceae</taxon>
        <taxon>Beauveria</taxon>
        <taxon>Beauveria brongniartii</taxon>
    </lineage>
</organism>
<accession>A0A167EKQ5</accession>
<keyword evidence="1" id="KW-1133">Transmembrane helix</keyword>
<dbReference type="Gene3D" id="2.180.10.10">
    <property type="entry name" value="RHS repeat-associated core"/>
    <property type="match status" value="1"/>
</dbReference>
<evidence type="ECO:0000313" key="3">
    <source>
        <dbReference type="Proteomes" id="UP000076863"/>
    </source>
</evidence>
<dbReference type="EMBL" id="AZHA01000011">
    <property type="protein sequence ID" value="OAA44081.1"/>
    <property type="molecule type" value="Genomic_DNA"/>
</dbReference>
<dbReference type="NCBIfam" id="TIGR03696">
    <property type="entry name" value="Rhs_assc_core"/>
    <property type="match status" value="1"/>
</dbReference>
<name>A0A167EKQ5_9HYPO</name>
<evidence type="ECO:0000313" key="2">
    <source>
        <dbReference type="EMBL" id="OAA44081.1"/>
    </source>
</evidence>
<gene>
    <name evidence="2" type="ORF">BBO_04437</name>
</gene>
<keyword evidence="1" id="KW-0472">Membrane</keyword>
<keyword evidence="3" id="KW-1185">Reference proteome</keyword>